<evidence type="ECO:0000256" key="4">
    <source>
        <dbReference type="ARBA" id="ARBA00023136"/>
    </source>
</evidence>
<dbReference type="InterPro" id="IPR050739">
    <property type="entry name" value="MFP"/>
</dbReference>
<feature type="domain" description="AprE-like beta-barrel" evidence="5">
    <location>
        <begin position="148"/>
        <end position="213"/>
    </location>
</feature>
<evidence type="ECO:0000256" key="3">
    <source>
        <dbReference type="ARBA" id="ARBA00022989"/>
    </source>
</evidence>
<dbReference type="InterPro" id="IPR058982">
    <property type="entry name" value="Beta-barrel_AprE"/>
</dbReference>
<dbReference type="PANTHER" id="PTHR30386:SF26">
    <property type="entry name" value="TRANSPORT PROTEIN COMB"/>
    <property type="match status" value="1"/>
</dbReference>
<accession>A0AAW6MBW2</accession>
<dbReference type="RefSeq" id="WP_240053599.1">
    <property type="nucleotide sequence ID" value="NZ_CAXKYC010000012.1"/>
</dbReference>
<comment type="subcellular location">
    <subcellularLocation>
        <location evidence="1">Membrane</location>
        <topology evidence="1">Single-pass membrane protein</topology>
    </subcellularLocation>
</comment>
<comment type="caution">
    <text evidence="6">The sequence shown here is derived from an EMBL/GenBank/DDBJ whole genome shotgun (WGS) entry which is preliminary data.</text>
</comment>
<evidence type="ECO:0000313" key="7">
    <source>
        <dbReference type="Proteomes" id="UP001221924"/>
    </source>
</evidence>
<keyword evidence="3" id="KW-1133">Transmembrane helix</keyword>
<dbReference type="AlphaFoldDB" id="A0AAW6MBW2"/>
<dbReference type="PANTHER" id="PTHR30386">
    <property type="entry name" value="MEMBRANE FUSION SUBUNIT OF EMRAB-TOLC MULTIDRUG EFFLUX PUMP"/>
    <property type="match status" value="1"/>
</dbReference>
<protein>
    <submittedName>
        <fullName evidence="6">HlyD family efflux transporter periplasmic adaptor subunit</fullName>
    </submittedName>
</protein>
<gene>
    <name evidence="6" type="ORF">PZH42_23305</name>
</gene>
<evidence type="ECO:0000313" key="6">
    <source>
        <dbReference type="EMBL" id="MDE8697037.1"/>
    </source>
</evidence>
<dbReference type="PRINTS" id="PR01490">
    <property type="entry name" value="RTXTOXIND"/>
</dbReference>
<dbReference type="Pfam" id="PF26002">
    <property type="entry name" value="Beta-barrel_AprE"/>
    <property type="match status" value="1"/>
</dbReference>
<evidence type="ECO:0000259" key="5">
    <source>
        <dbReference type="Pfam" id="PF26002"/>
    </source>
</evidence>
<dbReference type="EMBL" id="JARFID010000035">
    <property type="protein sequence ID" value="MDE8697037.1"/>
    <property type="molecule type" value="Genomic_DNA"/>
</dbReference>
<organism evidence="6 7">
    <name type="scientific">Bacteroides cellulosilyticus</name>
    <dbReference type="NCBI Taxonomy" id="246787"/>
    <lineage>
        <taxon>Bacteria</taxon>
        <taxon>Pseudomonadati</taxon>
        <taxon>Bacteroidota</taxon>
        <taxon>Bacteroidia</taxon>
        <taxon>Bacteroidales</taxon>
        <taxon>Bacteroidaceae</taxon>
        <taxon>Bacteroides</taxon>
    </lineage>
</organism>
<proteinExistence type="predicted"/>
<keyword evidence="2" id="KW-0812">Transmembrane</keyword>
<evidence type="ECO:0000256" key="1">
    <source>
        <dbReference type="ARBA" id="ARBA00004167"/>
    </source>
</evidence>
<dbReference type="Proteomes" id="UP001221924">
    <property type="component" value="Unassembled WGS sequence"/>
</dbReference>
<evidence type="ECO:0000256" key="2">
    <source>
        <dbReference type="ARBA" id="ARBA00022692"/>
    </source>
</evidence>
<name>A0AAW6MBW2_9BACE</name>
<sequence length="256" mass="29643">MSQEAVLKRQILLISQERTIKDSMLVKAKAISEEKYLHQYTEFLSQKDNYESFNSEKMSRKSQLYQNELELQLLKMEKQETGDRLLTDLLARKNELCNMVRIWKEKYLQYAPIEGNLEFLGFWRENGYVQIGQELFSIIPSRDKMQGEVLIPARGVGKIKVGQTANVKVENYPYDEYGLIKGEVQSISRLAHKVQVADGANTNAYRVMISFPQGLQTNFGKDLMLDFESIGSVEIITKSKRLIERLFDNLKAKIEK</sequence>
<dbReference type="GO" id="GO:0016020">
    <property type="term" value="C:membrane"/>
    <property type="evidence" value="ECO:0007669"/>
    <property type="project" value="UniProtKB-SubCell"/>
</dbReference>
<dbReference type="Gene3D" id="2.40.30.170">
    <property type="match status" value="1"/>
</dbReference>
<reference evidence="6" key="1">
    <citation type="submission" date="2023-03" db="EMBL/GenBank/DDBJ databases">
        <title>DFI Biobank Strains.</title>
        <authorList>
            <person name="Mostad J."/>
            <person name="Paddock L."/>
            <person name="Medina S."/>
            <person name="Waligurski E."/>
            <person name="Barat B."/>
            <person name="Smith R."/>
            <person name="Burgo V."/>
            <person name="Metcalfe C."/>
            <person name="Woodson C."/>
            <person name="Sundararajan A."/>
            <person name="Ramaswamy R."/>
            <person name="Lin H."/>
            <person name="Pamer E.G."/>
        </authorList>
    </citation>
    <scope>NUCLEOTIDE SEQUENCE</scope>
    <source>
        <strain evidence="6">DFI.9.5</strain>
    </source>
</reference>
<keyword evidence="4" id="KW-0472">Membrane</keyword>